<comment type="caution">
    <text evidence="1">The sequence shown here is derived from an EMBL/GenBank/DDBJ whole genome shotgun (WGS) entry which is preliminary data.</text>
</comment>
<gene>
    <name evidence="1" type="ORF">HXK00_03130</name>
</gene>
<dbReference type="EMBL" id="JABZFV010000043">
    <property type="protein sequence ID" value="MBF0934624.1"/>
    <property type="molecule type" value="Genomic_DNA"/>
</dbReference>
<dbReference type="RefSeq" id="WP_303765924.1">
    <property type="nucleotide sequence ID" value="NZ_CAJPUI010000009.1"/>
</dbReference>
<dbReference type="AlphaFoldDB" id="A0A929QSL0"/>
<dbReference type="Proteomes" id="UP000757900">
    <property type="component" value="Unassembled WGS sequence"/>
</dbReference>
<protein>
    <submittedName>
        <fullName evidence="1">Ribonuclease P</fullName>
    </submittedName>
</protein>
<evidence type="ECO:0000313" key="1">
    <source>
        <dbReference type="EMBL" id="MBF0934624.1"/>
    </source>
</evidence>
<name>A0A929QSL0_ABIDE</name>
<organism evidence="1 2">
    <name type="scientific">Abiotrophia defectiva</name>
    <name type="common">Streptococcus defectivus</name>
    <dbReference type="NCBI Taxonomy" id="46125"/>
    <lineage>
        <taxon>Bacteria</taxon>
        <taxon>Bacillati</taxon>
        <taxon>Bacillota</taxon>
        <taxon>Bacilli</taxon>
        <taxon>Lactobacillales</taxon>
        <taxon>Aerococcaceae</taxon>
        <taxon>Abiotrophia</taxon>
    </lineage>
</organism>
<proteinExistence type="predicted"/>
<accession>A0A929QSL0</accession>
<reference evidence="1" key="1">
    <citation type="submission" date="2020-04" db="EMBL/GenBank/DDBJ databases">
        <title>Deep metagenomics examines the oral microbiome during advanced dental caries in children, revealing novel taxa and co-occurrences with host molecules.</title>
        <authorList>
            <person name="Baker J.L."/>
            <person name="Morton J.T."/>
            <person name="Dinis M."/>
            <person name="Alvarez R."/>
            <person name="Tran N.C."/>
            <person name="Knight R."/>
            <person name="Edlund A."/>
        </authorList>
    </citation>
    <scope>NUCLEOTIDE SEQUENCE</scope>
    <source>
        <strain evidence="1">JCVI_23_bin.16</strain>
    </source>
</reference>
<sequence>MMEWVQSLTDYLTYQGQHYRNPAKLDNPIEIEDMENIKRSGQAARQAFAKLATAFGQAFPDWAQGRVSAWMNQAQVARPHFWVYYFPPENRPASPSFALRLVSDQGALTVCLELSFIERSRQEQTLAQQARILEVPAPQDAYYWVQDSDKQTRRMTTSEDHRQELVQAYETGQVRKVLLRQDMQPLSGYSDLEALVQDLVKAVAGFWPLYQVTQS</sequence>
<evidence type="ECO:0000313" key="2">
    <source>
        <dbReference type="Proteomes" id="UP000757900"/>
    </source>
</evidence>